<feature type="domain" description="Acyl-CoA thioesterase 2 C-terminal" evidence="3">
    <location>
        <begin position="183"/>
        <end position="287"/>
    </location>
</feature>
<sequence length="297" mass="31626">MTEHAAGTDDAAPYKSSLPQVLDALNLSPGAVIEGATVFTGAQFDAPFHHILGGHIAAQALVAAGRTVGPERTPHSLHGYFLRAGDARYPVEFEVVDLQQGRNFSARQVTARQSGAVLMAGVASFCIEAADGPEYHPEVLGIPDPEKLSSQPHPAQLAGAGGGSWTSLQWFQRRPVEAGARDPGHLLTWWRPDGPAGDDSLTAAALVVYLSAASLVESAVAARAAHRSRADNTAQRDIAVWFHRPARLADWLLLDQRSDSAVGARALALGRVYNRDGELVATAGQEQYFPPVPPRRV</sequence>
<dbReference type="SUPFAM" id="SSF54637">
    <property type="entry name" value="Thioesterase/thiol ester dehydrase-isomerase"/>
    <property type="match status" value="2"/>
</dbReference>
<dbReference type="PANTHER" id="PTHR11066:SF34">
    <property type="entry name" value="ACYL-COENZYME A THIOESTERASE 8"/>
    <property type="match status" value="1"/>
</dbReference>
<keyword evidence="2" id="KW-0378">Hydrolase</keyword>
<dbReference type="GO" id="GO:0047617">
    <property type="term" value="F:fatty acyl-CoA hydrolase activity"/>
    <property type="evidence" value="ECO:0007669"/>
    <property type="project" value="InterPro"/>
</dbReference>
<dbReference type="InterPro" id="IPR042171">
    <property type="entry name" value="Acyl-CoA_hotdog"/>
</dbReference>
<dbReference type="STRING" id="444597.BST26_00980"/>
<dbReference type="Gene3D" id="2.40.160.210">
    <property type="entry name" value="Acyl-CoA thioesterase, double hotdog domain"/>
    <property type="match status" value="1"/>
</dbReference>
<dbReference type="InterPro" id="IPR049449">
    <property type="entry name" value="TesB_ACOT8-like_N"/>
</dbReference>
<proteinExistence type="inferred from homology"/>
<gene>
    <name evidence="5" type="ORF">BST26_00980</name>
</gene>
<evidence type="ECO:0000313" key="6">
    <source>
        <dbReference type="Proteomes" id="UP000192801"/>
    </source>
</evidence>
<organism evidence="5 6">
    <name type="scientific">Mycolicibacterium insubricum</name>
    <dbReference type="NCBI Taxonomy" id="444597"/>
    <lineage>
        <taxon>Bacteria</taxon>
        <taxon>Bacillati</taxon>
        <taxon>Actinomycetota</taxon>
        <taxon>Actinomycetes</taxon>
        <taxon>Mycobacteriales</taxon>
        <taxon>Mycobacteriaceae</taxon>
        <taxon>Mycolicibacterium</taxon>
    </lineage>
</organism>
<dbReference type="AlphaFoldDB" id="A0A1X0DNF7"/>
<dbReference type="InterPro" id="IPR029069">
    <property type="entry name" value="HotDog_dom_sf"/>
</dbReference>
<evidence type="ECO:0000259" key="3">
    <source>
        <dbReference type="Pfam" id="PF02551"/>
    </source>
</evidence>
<comment type="caution">
    <text evidence="5">The sequence shown here is derived from an EMBL/GenBank/DDBJ whole genome shotgun (WGS) entry which is preliminary data.</text>
</comment>
<dbReference type="GO" id="GO:0006637">
    <property type="term" value="P:acyl-CoA metabolic process"/>
    <property type="evidence" value="ECO:0007669"/>
    <property type="project" value="InterPro"/>
</dbReference>
<dbReference type="CDD" id="cd03444">
    <property type="entry name" value="Thioesterase_II_repeat1"/>
    <property type="match status" value="1"/>
</dbReference>
<evidence type="ECO:0000313" key="5">
    <source>
        <dbReference type="EMBL" id="ORA73895.1"/>
    </source>
</evidence>
<dbReference type="RefSeq" id="WP_083029071.1">
    <property type="nucleotide sequence ID" value="NZ_AP022618.1"/>
</dbReference>
<dbReference type="OrthoDB" id="9781019at2"/>
<reference evidence="5 6" key="1">
    <citation type="submission" date="2016-12" db="EMBL/GenBank/DDBJ databases">
        <title>The new phylogeny of genus Mycobacterium.</title>
        <authorList>
            <person name="Tortoli E."/>
            <person name="Trovato A."/>
            <person name="Cirillo D.M."/>
        </authorList>
    </citation>
    <scope>NUCLEOTIDE SEQUENCE [LARGE SCALE GENOMIC DNA]</scope>
    <source>
        <strain evidence="5 6">DSM 45130</strain>
    </source>
</reference>
<dbReference type="GO" id="GO:0009062">
    <property type="term" value="P:fatty acid catabolic process"/>
    <property type="evidence" value="ECO:0007669"/>
    <property type="project" value="TreeGrafter"/>
</dbReference>
<comment type="similarity">
    <text evidence="1">Belongs to the C/M/P thioester hydrolase family.</text>
</comment>
<dbReference type="EMBL" id="MVHS01000002">
    <property type="protein sequence ID" value="ORA73895.1"/>
    <property type="molecule type" value="Genomic_DNA"/>
</dbReference>
<dbReference type="Pfam" id="PF13622">
    <property type="entry name" value="4HBT_3"/>
    <property type="match status" value="1"/>
</dbReference>
<evidence type="ECO:0000256" key="1">
    <source>
        <dbReference type="ARBA" id="ARBA00006538"/>
    </source>
</evidence>
<dbReference type="PANTHER" id="PTHR11066">
    <property type="entry name" value="ACYL-COA THIOESTERASE"/>
    <property type="match status" value="1"/>
</dbReference>
<accession>A0A1X0DNF7</accession>
<dbReference type="InterPro" id="IPR003703">
    <property type="entry name" value="Acyl_CoA_thio"/>
</dbReference>
<keyword evidence="6" id="KW-1185">Reference proteome</keyword>
<dbReference type="CDD" id="cd03445">
    <property type="entry name" value="Thioesterase_II_repeat2"/>
    <property type="match status" value="1"/>
</dbReference>
<protein>
    <submittedName>
        <fullName evidence="5">Uncharacterized protein</fullName>
    </submittedName>
</protein>
<name>A0A1X0DNF7_9MYCO</name>
<evidence type="ECO:0000259" key="4">
    <source>
        <dbReference type="Pfam" id="PF13622"/>
    </source>
</evidence>
<dbReference type="Proteomes" id="UP000192801">
    <property type="component" value="Unassembled WGS sequence"/>
</dbReference>
<dbReference type="Pfam" id="PF02551">
    <property type="entry name" value="Acyl_CoA_thio"/>
    <property type="match status" value="1"/>
</dbReference>
<feature type="domain" description="Acyl-CoA thioesterase-like N-terminal HotDog" evidence="4">
    <location>
        <begin position="50"/>
        <end position="125"/>
    </location>
</feature>
<evidence type="ECO:0000256" key="2">
    <source>
        <dbReference type="ARBA" id="ARBA00022801"/>
    </source>
</evidence>
<dbReference type="InterPro" id="IPR025652">
    <property type="entry name" value="TesB_C"/>
</dbReference>